<dbReference type="FunFam" id="3.40.50.300:FF:000054">
    <property type="entry name" value="ABC multidrug transporter atrF"/>
    <property type="match status" value="1"/>
</dbReference>
<feature type="region of interest" description="Disordered" evidence="9">
    <location>
        <begin position="1"/>
        <end position="85"/>
    </location>
</feature>
<dbReference type="InterPro" id="IPR017871">
    <property type="entry name" value="ABC_transporter-like_CS"/>
</dbReference>
<dbReference type="SUPFAM" id="SSF52540">
    <property type="entry name" value="P-loop containing nucleoside triphosphate hydrolases"/>
    <property type="match status" value="2"/>
</dbReference>
<gene>
    <name evidence="12" type="ORF">PsYK624_024670</name>
</gene>
<evidence type="ECO:0000256" key="1">
    <source>
        <dbReference type="ARBA" id="ARBA00004141"/>
    </source>
</evidence>
<keyword evidence="8 10" id="KW-0472">Membrane</keyword>
<dbReference type="EMBL" id="BPQB01000004">
    <property type="protein sequence ID" value="GJE86387.1"/>
    <property type="molecule type" value="Genomic_DNA"/>
</dbReference>
<feature type="domain" description="ABC transporter" evidence="11">
    <location>
        <begin position="872"/>
        <end position="1118"/>
    </location>
</feature>
<dbReference type="PROSITE" id="PS00211">
    <property type="entry name" value="ABC_TRANSPORTER_1"/>
    <property type="match status" value="1"/>
</dbReference>
<evidence type="ECO:0000256" key="5">
    <source>
        <dbReference type="ARBA" id="ARBA00022741"/>
    </source>
</evidence>
<dbReference type="InterPro" id="IPR034003">
    <property type="entry name" value="ABCG_PDR_2"/>
</dbReference>
<feature type="transmembrane region" description="Helical" evidence="10">
    <location>
        <begin position="1477"/>
        <end position="1498"/>
    </location>
</feature>
<comment type="subcellular location">
    <subcellularLocation>
        <location evidence="1">Membrane</location>
        <topology evidence="1">Multi-pass membrane protein</topology>
    </subcellularLocation>
</comment>
<comment type="caution">
    <text evidence="12">The sequence shown here is derived from an EMBL/GenBank/DDBJ whole genome shotgun (WGS) entry which is preliminary data.</text>
</comment>
<evidence type="ECO:0000256" key="8">
    <source>
        <dbReference type="ARBA" id="ARBA00023136"/>
    </source>
</evidence>
<dbReference type="InterPro" id="IPR043926">
    <property type="entry name" value="ABCG_dom"/>
</dbReference>
<evidence type="ECO:0000256" key="6">
    <source>
        <dbReference type="ARBA" id="ARBA00022840"/>
    </source>
</evidence>
<feature type="region of interest" description="Disordered" evidence="9">
    <location>
        <begin position="830"/>
        <end position="858"/>
    </location>
</feature>
<evidence type="ECO:0000256" key="3">
    <source>
        <dbReference type="ARBA" id="ARBA00022448"/>
    </source>
</evidence>
<feature type="domain" description="ABC transporter" evidence="11">
    <location>
        <begin position="174"/>
        <end position="425"/>
    </location>
</feature>
<feature type="transmembrane region" description="Helical" evidence="10">
    <location>
        <begin position="1320"/>
        <end position="1338"/>
    </location>
</feature>
<dbReference type="InterPro" id="IPR034001">
    <property type="entry name" value="ABCG_PDR_1"/>
</dbReference>
<keyword evidence="3" id="KW-0813">Transport</keyword>
<dbReference type="Pfam" id="PF19055">
    <property type="entry name" value="ABC2_membrane_7"/>
    <property type="match status" value="1"/>
</dbReference>
<evidence type="ECO:0000256" key="4">
    <source>
        <dbReference type="ARBA" id="ARBA00022692"/>
    </source>
</evidence>
<dbReference type="GO" id="GO:0005524">
    <property type="term" value="F:ATP binding"/>
    <property type="evidence" value="ECO:0007669"/>
    <property type="project" value="UniProtKB-KW"/>
</dbReference>
<evidence type="ECO:0000313" key="12">
    <source>
        <dbReference type="EMBL" id="GJE86387.1"/>
    </source>
</evidence>
<dbReference type="InterPro" id="IPR003593">
    <property type="entry name" value="AAA+_ATPase"/>
</dbReference>
<feature type="transmembrane region" description="Helical" evidence="10">
    <location>
        <begin position="1211"/>
        <end position="1231"/>
    </location>
</feature>
<feature type="transmembrane region" description="Helical" evidence="10">
    <location>
        <begin position="1344"/>
        <end position="1372"/>
    </location>
</feature>
<dbReference type="InterPro" id="IPR013525">
    <property type="entry name" value="ABC2_TM"/>
</dbReference>
<dbReference type="PANTHER" id="PTHR19241">
    <property type="entry name" value="ATP-BINDING CASSETTE TRANSPORTER"/>
    <property type="match status" value="1"/>
</dbReference>
<feature type="transmembrane region" description="Helical" evidence="10">
    <location>
        <begin position="1281"/>
        <end position="1308"/>
    </location>
</feature>
<dbReference type="Pfam" id="PF01061">
    <property type="entry name" value="ABC2_membrane"/>
    <property type="match status" value="2"/>
</dbReference>
<dbReference type="CDD" id="cd03232">
    <property type="entry name" value="ABCG_PDR_domain2"/>
    <property type="match status" value="1"/>
</dbReference>
<evidence type="ECO:0000256" key="10">
    <source>
        <dbReference type="SAM" id="Phobius"/>
    </source>
</evidence>
<dbReference type="InterPro" id="IPR003439">
    <property type="entry name" value="ABC_transporter-like_ATP-bd"/>
</dbReference>
<sequence>MPPSGEPSPDDAPGTSTHAQNAPATPTDNMDRASDTPAAAAAATALPDLQKDAPGGTLRKQASTASSRSQYHNRTAVELDHFDPEGMKQLERTLSKVNEGGRRSASSDFTLSGYEIGDKPFDLARFLRGLMKQLDNAKNIKTRELGVLFKDLRVVGTGASVSYQPTMGSLISPQAYAEAFRAARHPAVRDLLAGFEGVVRPGEMLLVLGRPGAGCSTLLKVLANHRTSYHAVEGTVHYDSLSPEDITKHFRGDVQYCPEDDVHFPSLTVEQTLKFAASTRTPHSRLDATSREEFERLTVEVLTTVFGLRHVKDTKVGNEYIRGVSGGQRKRVSLSETLATRSLINCWDNSTRGLDASTALEFIQALRIATDIAHQTTIVSIYQAGESLYELFDKVCVIYEGKMAYFGSAKHARQYFIDLGYEPANRQTTADFLVAVTDPNGRIPRAGVTNQPRTASEFAETFRRSHTYELLKEDMDKYRAECVGNEARRAHFRESVHMEHARHTRMDSPYIISVPMQVRALMRRRVLIWKGDQLTIGMNVGSYITQAILTGTIFYGMDPSTKDFFSRGGVLFFAILFSALATMSEIPALFAQRDIVLRQFKSAMYHPFVESVALTLVDIPVTFFAITFFCVILYFLTDLQRSAGQFFIFFLFVFVMTLAMKAWFRALTSAVKDPAPAQTLAGISILVLTLYTGYTIPQPSMIGALKWISYINPMKYGFEGLIVNEFHTLQASCAALIPSGPGYDGRVAVENQVCSTIGSVAGQATVDGNRYVELSYDYSHSHLWRDFGIIVAFGAAFIAAFWLLTELNTSTSEARTVTFFKPGAKLDAVRDSRAEGADEEKGGASPGSGGEGSPDPATEKARMAVAGAGGAPRMTDVFSWQHLAYTVTMPDKSERRLLDDVSGFVAPGRLTALMGESGAGKTTLLNTLAARQSTGVVRGDRFVNGQALPKDFQAQTGYCQQLDTHLATSTVREALLFSAKLRQPPSVPLKEKEEYVERCLEMCGLEAYADAIVGTLNIEFKKRTTIAVELVAKPKLLLFLDEPTSGLDSQSAWAIVAFLRELADKAGQAILCTIHQPSGELFQVFDRLLLLKKGGKMVYFGDLGHNSTALVDYFERNGARHCEPEENPAEYILQVIGAGATATTDRDWNEVWKASPEAAQLERDIQSIHDEGRKRPAVETTLRSEFATSWPYQVATLVHRDWISHQRDPTFIMAKIMLNVLSGLFIGFTFFHSKDSMQGTQNKLFACFMAIVNSVPLAQQLQVPFIAMRDLYEVRERPSRMYSWTALLTAQILAEVPWNIVACALFYLTWYWTVGFPSDAARAGYVFLALAVAFPLYYQTIGQAIAAMAPTAQIAALLFTFLFSFVLVFNGVMQPFNRLGWWKWMYWLSPFTYLIEGLLGATVGGMEMNCAEKEFVQVVPPAGQSCAAYLGPFIREVGGYLRAPGATDACAYCPFRTTDAFLETTFNIRYAHRWRDLGVVFAFVVFNIGVIFAFTYLFRIRGRRT</sequence>
<feature type="compositionally biased region" description="Polar residues" evidence="9">
    <location>
        <begin position="14"/>
        <end position="28"/>
    </location>
</feature>
<protein>
    <submittedName>
        <fullName evidence="12">Pleiotropic drug resistance ABC transporter</fullName>
    </submittedName>
</protein>
<name>A0A9P3G1I1_9APHY</name>
<dbReference type="CDD" id="cd03233">
    <property type="entry name" value="ABCG_PDR_domain1"/>
    <property type="match status" value="1"/>
</dbReference>
<dbReference type="Gene3D" id="3.40.50.300">
    <property type="entry name" value="P-loop containing nucleotide triphosphate hydrolases"/>
    <property type="match status" value="2"/>
</dbReference>
<evidence type="ECO:0000259" key="11">
    <source>
        <dbReference type="PROSITE" id="PS50893"/>
    </source>
</evidence>
<proteinExistence type="inferred from homology"/>
<keyword evidence="5" id="KW-0547">Nucleotide-binding</keyword>
<feature type="transmembrane region" description="Helical" evidence="10">
    <location>
        <begin position="643"/>
        <end position="664"/>
    </location>
</feature>
<dbReference type="InterPro" id="IPR029481">
    <property type="entry name" value="ABC_trans_N"/>
</dbReference>
<keyword evidence="7 10" id="KW-1133">Transmembrane helix</keyword>
<accession>A0A9P3G1I1</accession>
<dbReference type="OrthoDB" id="245989at2759"/>
<feature type="transmembrane region" description="Helical" evidence="10">
    <location>
        <begin position="676"/>
        <end position="696"/>
    </location>
</feature>
<dbReference type="GO" id="GO:0016020">
    <property type="term" value="C:membrane"/>
    <property type="evidence" value="ECO:0007669"/>
    <property type="project" value="UniProtKB-SubCell"/>
</dbReference>
<evidence type="ECO:0000256" key="7">
    <source>
        <dbReference type="ARBA" id="ARBA00022989"/>
    </source>
</evidence>
<reference evidence="12 13" key="1">
    <citation type="submission" date="2021-08" db="EMBL/GenBank/DDBJ databases">
        <title>Draft Genome Sequence of Phanerochaete sordida strain YK-624.</title>
        <authorList>
            <person name="Mori T."/>
            <person name="Dohra H."/>
            <person name="Suzuki T."/>
            <person name="Kawagishi H."/>
            <person name="Hirai H."/>
        </authorList>
    </citation>
    <scope>NUCLEOTIDE SEQUENCE [LARGE SCALE GENOMIC DNA]</scope>
    <source>
        <strain evidence="12 13">YK-624</strain>
    </source>
</reference>
<dbReference type="Pfam" id="PF14510">
    <property type="entry name" value="ABC_trans_N"/>
    <property type="match status" value="1"/>
</dbReference>
<dbReference type="InterPro" id="IPR010929">
    <property type="entry name" value="PDR_CDR_ABC"/>
</dbReference>
<evidence type="ECO:0000256" key="2">
    <source>
        <dbReference type="ARBA" id="ARBA00006012"/>
    </source>
</evidence>
<feature type="compositionally biased region" description="Low complexity" evidence="9">
    <location>
        <begin position="35"/>
        <end position="48"/>
    </location>
</feature>
<feature type="transmembrane region" description="Helical" evidence="10">
    <location>
        <begin position="1384"/>
        <end position="1406"/>
    </location>
</feature>
<dbReference type="GO" id="GO:0140359">
    <property type="term" value="F:ABC-type transporter activity"/>
    <property type="evidence" value="ECO:0007669"/>
    <property type="project" value="InterPro"/>
</dbReference>
<feature type="transmembrane region" description="Helical" evidence="10">
    <location>
        <begin position="540"/>
        <end position="557"/>
    </location>
</feature>
<feature type="compositionally biased region" description="Basic and acidic residues" evidence="9">
    <location>
        <begin position="75"/>
        <end position="85"/>
    </location>
</feature>
<dbReference type="GO" id="GO:0016887">
    <property type="term" value="F:ATP hydrolysis activity"/>
    <property type="evidence" value="ECO:0007669"/>
    <property type="project" value="InterPro"/>
</dbReference>
<keyword evidence="4 10" id="KW-0812">Transmembrane</keyword>
<feature type="transmembrane region" description="Helical" evidence="10">
    <location>
        <begin position="787"/>
        <end position="805"/>
    </location>
</feature>
<feature type="transmembrane region" description="Helical" evidence="10">
    <location>
        <begin position="611"/>
        <end position="636"/>
    </location>
</feature>
<evidence type="ECO:0000256" key="9">
    <source>
        <dbReference type="SAM" id="MobiDB-lite"/>
    </source>
</evidence>
<keyword evidence="13" id="KW-1185">Reference proteome</keyword>
<feature type="compositionally biased region" description="Polar residues" evidence="9">
    <location>
        <begin position="60"/>
        <end position="73"/>
    </location>
</feature>
<dbReference type="SMART" id="SM00382">
    <property type="entry name" value="AAA"/>
    <property type="match status" value="2"/>
</dbReference>
<feature type="compositionally biased region" description="Basic and acidic residues" evidence="9">
    <location>
        <begin position="830"/>
        <end position="842"/>
    </location>
</feature>
<dbReference type="InterPro" id="IPR027417">
    <property type="entry name" value="P-loop_NTPase"/>
</dbReference>
<keyword evidence="6" id="KW-0067">ATP-binding</keyword>
<feature type="transmembrane region" description="Helical" evidence="10">
    <location>
        <begin position="569"/>
        <end position="591"/>
    </location>
</feature>
<dbReference type="Pfam" id="PF06422">
    <property type="entry name" value="PDR_CDR"/>
    <property type="match status" value="2"/>
</dbReference>
<comment type="similarity">
    <text evidence="2">Belongs to the ABC transporter superfamily. ABCG family. PDR (TC 3.A.1.205) subfamily.</text>
</comment>
<dbReference type="Proteomes" id="UP000703269">
    <property type="component" value="Unassembled WGS sequence"/>
</dbReference>
<organism evidence="12 13">
    <name type="scientific">Phanerochaete sordida</name>
    <dbReference type="NCBI Taxonomy" id="48140"/>
    <lineage>
        <taxon>Eukaryota</taxon>
        <taxon>Fungi</taxon>
        <taxon>Dikarya</taxon>
        <taxon>Basidiomycota</taxon>
        <taxon>Agaricomycotina</taxon>
        <taxon>Agaricomycetes</taxon>
        <taxon>Polyporales</taxon>
        <taxon>Phanerochaetaceae</taxon>
        <taxon>Phanerochaete</taxon>
    </lineage>
</organism>
<evidence type="ECO:0000313" key="13">
    <source>
        <dbReference type="Proteomes" id="UP000703269"/>
    </source>
</evidence>
<dbReference type="PROSITE" id="PS50893">
    <property type="entry name" value="ABC_TRANSPORTER_2"/>
    <property type="match status" value="2"/>
</dbReference>
<dbReference type="Pfam" id="PF00005">
    <property type="entry name" value="ABC_tran"/>
    <property type="match status" value="2"/>
</dbReference>
<feature type="transmembrane region" description="Helical" evidence="10">
    <location>
        <begin position="1243"/>
        <end position="1261"/>
    </location>
</feature>